<proteinExistence type="predicted"/>
<reference evidence="1" key="2">
    <citation type="submission" date="2025-09" db="UniProtKB">
        <authorList>
            <consortium name="Ensembl"/>
        </authorList>
    </citation>
    <scope>IDENTIFICATION</scope>
</reference>
<organism evidence="1 2">
    <name type="scientific">Buteo japonicus</name>
    <dbReference type="NCBI Taxonomy" id="224669"/>
    <lineage>
        <taxon>Eukaryota</taxon>
        <taxon>Metazoa</taxon>
        <taxon>Chordata</taxon>
        <taxon>Craniata</taxon>
        <taxon>Vertebrata</taxon>
        <taxon>Euteleostomi</taxon>
        <taxon>Archelosauria</taxon>
        <taxon>Archosauria</taxon>
        <taxon>Dinosauria</taxon>
        <taxon>Saurischia</taxon>
        <taxon>Theropoda</taxon>
        <taxon>Coelurosauria</taxon>
        <taxon>Aves</taxon>
        <taxon>Neognathae</taxon>
        <taxon>Neoaves</taxon>
        <taxon>Telluraves</taxon>
        <taxon>Accipitrimorphae</taxon>
        <taxon>Accipitriformes</taxon>
        <taxon>Accipitridae</taxon>
        <taxon>Accipitrinae</taxon>
        <taxon>Buteo</taxon>
    </lineage>
</organism>
<keyword evidence="2" id="KW-1185">Reference proteome</keyword>
<dbReference type="AlphaFoldDB" id="A0A8C0BXH6"/>
<accession>A0A8C0BXH6</accession>
<dbReference type="Proteomes" id="UP000694555">
    <property type="component" value="Unplaced"/>
</dbReference>
<reference evidence="1" key="1">
    <citation type="submission" date="2025-08" db="UniProtKB">
        <authorList>
            <consortium name="Ensembl"/>
        </authorList>
    </citation>
    <scope>IDENTIFICATION</scope>
</reference>
<protein>
    <submittedName>
        <fullName evidence="1">Uncharacterized protein</fullName>
    </submittedName>
</protein>
<evidence type="ECO:0000313" key="1">
    <source>
        <dbReference type="Ensembl" id="ENSBJAP00000023667.1"/>
    </source>
</evidence>
<evidence type="ECO:0000313" key="2">
    <source>
        <dbReference type="Proteomes" id="UP000694555"/>
    </source>
</evidence>
<dbReference type="Ensembl" id="ENSBJAT00000024323.1">
    <property type="protein sequence ID" value="ENSBJAP00000023667.1"/>
    <property type="gene ID" value="ENSBJAG00000015272.1"/>
</dbReference>
<name>A0A8C0BXH6_9AVES</name>
<sequence length="126" mass="14087">MAALAPFLYLCLEEQNQFIIIIVFYLMNNKAITLDCRFFLLSPLQTKPKPFLSLPCSMPRSLWLGCSSLADSMPSLRCLYNPGTGALPAFQVLSVSPLSCQSKGKQRKPVFFLWSLILLDSSFSLS</sequence>